<dbReference type="EMBL" id="JADFUA010000001">
    <property type="protein sequence ID" value="MBE9607728.1"/>
    <property type="molecule type" value="Genomic_DNA"/>
</dbReference>
<proteinExistence type="predicted"/>
<protein>
    <submittedName>
        <fullName evidence="3">DUF883 domain-containing protein</fullName>
    </submittedName>
</protein>
<dbReference type="AlphaFoldDB" id="A0A8J7FE33"/>
<name>A0A8J7FE33_9NEIS</name>
<organism evidence="3 4">
    <name type="scientific">Chitinilyticum piscinae</name>
    <dbReference type="NCBI Taxonomy" id="2866724"/>
    <lineage>
        <taxon>Bacteria</taxon>
        <taxon>Pseudomonadati</taxon>
        <taxon>Pseudomonadota</taxon>
        <taxon>Betaproteobacteria</taxon>
        <taxon>Neisseriales</taxon>
        <taxon>Chitinibacteraceae</taxon>
        <taxon>Chitinilyticum</taxon>
    </lineage>
</organism>
<evidence type="ECO:0000259" key="2">
    <source>
        <dbReference type="Pfam" id="PF19029"/>
    </source>
</evidence>
<keyword evidence="1" id="KW-0812">Transmembrane</keyword>
<dbReference type="InterPro" id="IPR010279">
    <property type="entry name" value="YqjD/ElaB"/>
</dbReference>
<dbReference type="GO" id="GO:0043022">
    <property type="term" value="F:ribosome binding"/>
    <property type="evidence" value="ECO:0007669"/>
    <property type="project" value="InterPro"/>
</dbReference>
<reference evidence="3 4" key="1">
    <citation type="submission" date="2020-10" db="EMBL/GenBank/DDBJ databases">
        <title>The genome sequence of Chitinilyticum litopenaei 4Y14.</title>
        <authorList>
            <person name="Liu Y."/>
        </authorList>
    </citation>
    <scope>NUCLEOTIDE SEQUENCE [LARGE SCALE GENOMIC DNA]</scope>
    <source>
        <strain evidence="3 4">4Y14</strain>
    </source>
</reference>
<dbReference type="Pfam" id="PF19029">
    <property type="entry name" value="DUF883_C"/>
    <property type="match status" value="1"/>
</dbReference>
<feature type="transmembrane region" description="Helical" evidence="1">
    <location>
        <begin position="80"/>
        <end position="98"/>
    </location>
</feature>
<evidence type="ECO:0000313" key="4">
    <source>
        <dbReference type="Proteomes" id="UP000604481"/>
    </source>
</evidence>
<dbReference type="Proteomes" id="UP000604481">
    <property type="component" value="Unassembled WGS sequence"/>
</dbReference>
<gene>
    <name evidence="3" type="ORF">INR99_00015</name>
</gene>
<dbReference type="PANTHER" id="PTHR35893:SF3">
    <property type="entry name" value="INNER MEMBRANE PROTEIN"/>
    <property type="match status" value="1"/>
</dbReference>
<dbReference type="PANTHER" id="PTHR35893">
    <property type="entry name" value="INNER MEMBRANE PROTEIN-RELATED"/>
    <property type="match status" value="1"/>
</dbReference>
<accession>A0A8J7FE33</accession>
<keyword evidence="1" id="KW-1133">Transmembrane helix</keyword>
<sequence>MSNEQQSTELLDESQALLKDAEQLLAEAAASGGAEAQALYARVAERLRLAKGQLLEAEQVVINRAKQAAKATDTYVHDHPWQAVGIAAAVGVLVGMLISRR</sequence>
<evidence type="ECO:0000313" key="3">
    <source>
        <dbReference type="EMBL" id="MBE9607728.1"/>
    </source>
</evidence>
<keyword evidence="4" id="KW-1185">Reference proteome</keyword>
<evidence type="ECO:0000256" key="1">
    <source>
        <dbReference type="SAM" id="Phobius"/>
    </source>
</evidence>
<feature type="domain" description="DUF883" evidence="2">
    <location>
        <begin position="72"/>
        <end position="101"/>
    </location>
</feature>
<keyword evidence="1" id="KW-0472">Membrane</keyword>
<dbReference type="RefSeq" id="WP_194114255.1">
    <property type="nucleotide sequence ID" value="NZ_JADFUA010000001.1"/>
</dbReference>
<dbReference type="InterPro" id="IPR043605">
    <property type="entry name" value="DUF883_C"/>
</dbReference>
<comment type="caution">
    <text evidence="3">The sequence shown here is derived from an EMBL/GenBank/DDBJ whole genome shotgun (WGS) entry which is preliminary data.</text>
</comment>